<accession>A0ABR7VBC7</accession>
<evidence type="ECO:0000313" key="3">
    <source>
        <dbReference type="Proteomes" id="UP000598350"/>
    </source>
</evidence>
<dbReference type="Proteomes" id="UP000598350">
    <property type="component" value="Unassembled WGS sequence"/>
</dbReference>
<sequence length="55" mass="5966">MDVINEIIQNSPAGLLSKGLKSAVLLLFATIVSVLLTMLVVLIVYGPEMTIRFGY</sequence>
<gene>
    <name evidence="2" type="ORF">HPE63_02645</name>
</gene>
<dbReference type="EMBL" id="JABTCG010000001">
    <property type="protein sequence ID" value="MBD0849553.1"/>
    <property type="molecule type" value="Genomic_DNA"/>
</dbReference>
<reference evidence="2 3" key="1">
    <citation type="submission" date="2020-05" db="EMBL/GenBank/DDBJ databases">
        <title>The draft genome sequence of Maribacter arenosus CAU 1321.</title>
        <authorList>
            <person name="Mu L."/>
        </authorList>
    </citation>
    <scope>NUCLEOTIDE SEQUENCE [LARGE SCALE GENOMIC DNA]</scope>
    <source>
        <strain evidence="2 3">CAU 1321</strain>
    </source>
</reference>
<organism evidence="2 3">
    <name type="scientific">Maribacter arenosus</name>
    <dbReference type="NCBI Taxonomy" id="1854708"/>
    <lineage>
        <taxon>Bacteria</taxon>
        <taxon>Pseudomonadati</taxon>
        <taxon>Bacteroidota</taxon>
        <taxon>Flavobacteriia</taxon>
        <taxon>Flavobacteriales</taxon>
        <taxon>Flavobacteriaceae</taxon>
        <taxon>Maribacter</taxon>
    </lineage>
</organism>
<protein>
    <submittedName>
        <fullName evidence="2">Uncharacterized protein</fullName>
    </submittedName>
</protein>
<keyword evidence="1" id="KW-0472">Membrane</keyword>
<proteinExistence type="predicted"/>
<keyword evidence="3" id="KW-1185">Reference proteome</keyword>
<comment type="caution">
    <text evidence="2">The sequence shown here is derived from an EMBL/GenBank/DDBJ whole genome shotgun (WGS) entry which is preliminary data.</text>
</comment>
<feature type="transmembrane region" description="Helical" evidence="1">
    <location>
        <begin position="23"/>
        <end position="45"/>
    </location>
</feature>
<evidence type="ECO:0000256" key="1">
    <source>
        <dbReference type="SAM" id="Phobius"/>
    </source>
</evidence>
<dbReference type="RefSeq" id="WP_188312674.1">
    <property type="nucleotide sequence ID" value="NZ_JABTCG010000001.1"/>
</dbReference>
<name>A0ABR7VBC7_9FLAO</name>
<keyword evidence="1" id="KW-0812">Transmembrane</keyword>
<evidence type="ECO:0000313" key="2">
    <source>
        <dbReference type="EMBL" id="MBD0849553.1"/>
    </source>
</evidence>
<keyword evidence="1" id="KW-1133">Transmembrane helix</keyword>